<dbReference type="RefSeq" id="WP_345973265.1">
    <property type="nucleotide sequence ID" value="NZ_CP147920.1"/>
</dbReference>
<protein>
    <submittedName>
        <fullName evidence="1">Protein tyrosine phosphatase family protein</fullName>
    </submittedName>
</protein>
<dbReference type="EMBL" id="CP147920">
    <property type="protein sequence ID" value="XAU15897.1"/>
    <property type="molecule type" value="Genomic_DNA"/>
</dbReference>
<evidence type="ECO:0000313" key="1">
    <source>
        <dbReference type="EMBL" id="XAU15897.1"/>
    </source>
</evidence>
<proteinExistence type="predicted"/>
<evidence type="ECO:0000313" key="2">
    <source>
        <dbReference type="Proteomes" id="UP001447842"/>
    </source>
</evidence>
<keyword evidence="2" id="KW-1185">Reference proteome</keyword>
<accession>A0ABZ3HC10</accession>
<name>A0ABZ3HC10_9BACT</name>
<reference evidence="1 2" key="1">
    <citation type="submission" date="2024-03" db="EMBL/GenBank/DDBJ databases">
        <title>Sulfurimonas sp. HSL3-1.</title>
        <authorList>
            <person name="Wang S."/>
        </authorList>
    </citation>
    <scope>NUCLEOTIDE SEQUENCE [LARGE SCALE GENOMIC DNA]</scope>
    <source>
        <strain evidence="1 2">HSL3-1</strain>
    </source>
</reference>
<dbReference type="Proteomes" id="UP001447842">
    <property type="component" value="Chromosome"/>
</dbReference>
<dbReference type="CDD" id="cd14503">
    <property type="entry name" value="PTP-bact"/>
    <property type="match status" value="1"/>
</dbReference>
<sequence length="144" mass="16754">MESILNYIKVNDNISTSGQPTKKQFKRIAENGFDVVINLAMHNKGALKEEDKIVSKNGMMYIHIPITWKNPGTERFTLFLHLLKTLQDEKKKVFIHCIMNYRASAFVFQYKRLVLNQPDAKLIAPEGFKPKKAWKKLMELETKV</sequence>
<organism evidence="1 2">
    <name type="scientific">Sulfurimonas diazotrophicus</name>
    <dbReference type="NCBI Taxonomy" id="3131939"/>
    <lineage>
        <taxon>Bacteria</taxon>
        <taxon>Pseudomonadati</taxon>
        <taxon>Campylobacterota</taxon>
        <taxon>Epsilonproteobacteria</taxon>
        <taxon>Campylobacterales</taxon>
        <taxon>Sulfurimonadaceae</taxon>
        <taxon>Sulfurimonas</taxon>
    </lineage>
</organism>
<gene>
    <name evidence="1" type="ORF">WCY31_04135</name>
</gene>
<dbReference type="InterPro" id="IPR029021">
    <property type="entry name" value="Prot-tyrosine_phosphatase-like"/>
</dbReference>
<dbReference type="Pfam" id="PF22785">
    <property type="entry name" value="Tc-R-P"/>
    <property type="match status" value="1"/>
</dbReference>
<dbReference type="Gene3D" id="3.90.190.10">
    <property type="entry name" value="Protein tyrosine phosphatase superfamily"/>
    <property type="match status" value="1"/>
</dbReference>
<dbReference type="SUPFAM" id="SSF52799">
    <property type="entry name" value="(Phosphotyrosine protein) phosphatases II"/>
    <property type="match status" value="1"/>
</dbReference>